<feature type="region of interest" description="Disordered" evidence="1">
    <location>
        <begin position="27"/>
        <end position="48"/>
    </location>
</feature>
<reference evidence="2" key="1">
    <citation type="submission" date="2020-12" db="EMBL/GenBank/DDBJ databases">
        <title>Ramlibacter sp. nov., isolated from a freshwater alga, Cryptomonas.</title>
        <authorList>
            <person name="Kim H.M."/>
            <person name="Jeon C.O."/>
        </authorList>
    </citation>
    <scope>NUCLEOTIDE SEQUENCE</scope>
    <source>
        <strain evidence="2">CrO1</strain>
    </source>
</reference>
<organism evidence="2 3">
    <name type="scientific">Ramlibacter algicola</name>
    <dbReference type="NCBI Taxonomy" id="2795217"/>
    <lineage>
        <taxon>Bacteria</taxon>
        <taxon>Pseudomonadati</taxon>
        <taxon>Pseudomonadota</taxon>
        <taxon>Betaproteobacteria</taxon>
        <taxon>Burkholderiales</taxon>
        <taxon>Comamonadaceae</taxon>
        <taxon>Ramlibacter</taxon>
    </lineage>
</organism>
<gene>
    <name evidence="2" type="ORF">I8E28_12435</name>
</gene>
<dbReference type="EMBL" id="JAEDAO010000001">
    <property type="protein sequence ID" value="MBK0393402.1"/>
    <property type="molecule type" value="Genomic_DNA"/>
</dbReference>
<dbReference type="RefSeq" id="WP_200788370.1">
    <property type="nucleotide sequence ID" value="NZ_JAEDAO010000001.1"/>
</dbReference>
<sequence length="71" mass="7082">MKAIFSIVGLVMAVAIVGLLAKKQLTGTPPAAAPTVSGAPALGGSPQQQVQQFKAAAEAAVQAPRAMPDDK</sequence>
<dbReference type="AlphaFoldDB" id="A0A934Q366"/>
<protein>
    <submittedName>
        <fullName evidence="2">Uncharacterized protein</fullName>
    </submittedName>
</protein>
<keyword evidence="3" id="KW-1185">Reference proteome</keyword>
<name>A0A934Q366_9BURK</name>
<evidence type="ECO:0000313" key="2">
    <source>
        <dbReference type="EMBL" id="MBK0393402.1"/>
    </source>
</evidence>
<accession>A0A934Q366</accession>
<proteinExistence type="predicted"/>
<evidence type="ECO:0000313" key="3">
    <source>
        <dbReference type="Proteomes" id="UP000617041"/>
    </source>
</evidence>
<comment type="caution">
    <text evidence="2">The sequence shown here is derived from an EMBL/GenBank/DDBJ whole genome shotgun (WGS) entry which is preliminary data.</text>
</comment>
<dbReference type="Proteomes" id="UP000617041">
    <property type="component" value="Unassembled WGS sequence"/>
</dbReference>
<evidence type="ECO:0000256" key="1">
    <source>
        <dbReference type="SAM" id="MobiDB-lite"/>
    </source>
</evidence>